<proteinExistence type="predicted"/>
<dbReference type="AlphaFoldDB" id="A0A183NSE8"/>
<evidence type="ECO:0000313" key="2">
    <source>
        <dbReference type="Proteomes" id="UP000269396"/>
    </source>
</evidence>
<sequence length="404" mass="45935">MQYMKSVKSIEPLTILLLMYQINSRVLKSMPSSDACHEISAQLHHILSILNGQMFNDNNNGDDVDIDHYHQRHDDDYDHHHHSIYQISKMITHNQSTKTLPTINVRRLQFFNVSNEFEELLKVCLKYCSPETINQLVNTPQWKDRSPKRDIRRLSQNVGTSQQQTGLFGNALMNVFSSQYTDGQFFGNLDSSKLSVSSMRRNQKDRFGNILNDQTNRSNRYYTNTGTTTTTTVSEELLTNQHVIGIKHLPETTQQLDLSQCNVYIRGLSRPEVVTQSNNRHPLGLITTSTINPLVLSSTTTLGITNLHSNQTNHLPASMNMNILSNNINNNTMTTPISSSTTAVRDISYRNKISNELNNLINPSIYNNSFVSSSLPQLSTQFMFNVITEIVINGVRRQVAKVTR</sequence>
<organism evidence="1 2">
    <name type="scientific">Schistosoma mattheei</name>
    <dbReference type="NCBI Taxonomy" id="31246"/>
    <lineage>
        <taxon>Eukaryota</taxon>
        <taxon>Metazoa</taxon>
        <taxon>Spiralia</taxon>
        <taxon>Lophotrochozoa</taxon>
        <taxon>Platyhelminthes</taxon>
        <taxon>Trematoda</taxon>
        <taxon>Digenea</taxon>
        <taxon>Strigeidida</taxon>
        <taxon>Schistosomatoidea</taxon>
        <taxon>Schistosomatidae</taxon>
        <taxon>Schistosoma</taxon>
    </lineage>
</organism>
<dbReference type="EMBL" id="UZAL01026838">
    <property type="protein sequence ID" value="VDP26643.1"/>
    <property type="molecule type" value="Genomic_DNA"/>
</dbReference>
<dbReference type="Proteomes" id="UP000269396">
    <property type="component" value="Unassembled WGS sequence"/>
</dbReference>
<keyword evidence="2" id="KW-1185">Reference proteome</keyword>
<reference evidence="1 2" key="1">
    <citation type="submission" date="2018-11" db="EMBL/GenBank/DDBJ databases">
        <authorList>
            <consortium name="Pathogen Informatics"/>
        </authorList>
    </citation>
    <scope>NUCLEOTIDE SEQUENCE [LARGE SCALE GENOMIC DNA]</scope>
    <source>
        <strain>Denwood</strain>
        <strain evidence="2">Zambia</strain>
    </source>
</reference>
<dbReference type="STRING" id="31246.A0A183NSE8"/>
<name>A0A183NSE8_9TREM</name>
<protein>
    <submittedName>
        <fullName evidence="1">Uncharacterized protein</fullName>
    </submittedName>
</protein>
<accession>A0A183NSE8</accession>
<evidence type="ECO:0000313" key="1">
    <source>
        <dbReference type="EMBL" id="VDP26643.1"/>
    </source>
</evidence>
<gene>
    <name evidence="1" type="ORF">SMTD_LOCUS5034</name>
</gene>